<evidence type="ECO:0000256" key="1">
    <source>
        <dbReference type="SAM" id="Phobius"/>
    </source>
</evidence>
<keyword evidence="3" id="KW-1185">Reference proteome</keyword>
<keyword evidence="1" id="KW-0812">Transmembrane</keyword>
<evidence type="ECO:0000313" key="2">
    <source>
        <dbReference type="EMBL" id="ASJ03664.1"/>
    </source>
</evidence>
<accession>A0A2Z2MID0</accession>
<dbReference type="KEGG" id="tprf:A3L09_10545"/>
<dbReference type="OrthoDB" id="95481at2157"/>
<evidence type="ECO:0000313" key="3">
    <source>
        <dbReference type="Proteomes" id="UP000250179"/>
    </source>
</evidence>
<keyword evidence="1" id="KW-1133">Transmembrane helix</keyword>
<feature type="transmembrane region" description="Helical" evidence="1">
    <location>
        <begin position="18"/>
        <end position="40"/>
    </location>
</feature>
<protein>
    <submittedName>
        <fullName evidence="2">Uncharacterized protein</fullName>
    </submittedName>
</protein>
<keyword evidence="1" id="KW-0472">Membrane</keyword>
<dbReference type="Proteomes" id="UP000250179">
    <property type="component" value="Chromosome"/>
</dbReference>
<sequence>MVVIVGLRGLSYEDKTKVFIVLGFSVVFLGILGALIYPIMSHGTNIFEVASPKGQPLLIRNLTVGDVSYKDVVALNPYYNNLIIHSSKEGAGNVTITLETPGWCVDLWIWGGKEKGWVLKSNCSRSVSLSYYSFDVRPAHESGELYWYLGAGSMLVFHKEGKIDNYEKVAFKVKYKGKEDEGSFLVSLGRR</sequence>
<dbReference type="EMBL" id="CP014862">
    <property type="protein sequence ID" value="ASJ03664.1"/>
    <property type="molecule type" value="Genomic_DNA"/>
</dbReference>
<name>A0A2Z2MID0_THEPR</name>
<reference evidence="2 3" key="1">
    <citation type="submission" date="2016-03" db="EMBL/GenBank/DDBJ databases">
        <title>Complete genome sequence of Thermococcus profundus strain DT5432.</title>
        <authorList>
            <person name="Oger P.M."/>
        </authorList>
    </citation>
    <scope>NUCLEOTIDE SEQUENCE [LARGE SCALE GENOMIC DNA]</scope>
    <source>
        <strain evidence="2 3">DT 5432</strain>
    </source>
</reference>
<proteinExistence type="predicted"/>
<organism evidence="2 3">
    <name type="scientific">Thermococcus profundus</name>
    <dbReference type="NCBI Taxonomy" id="49899"/>
    <lineage>
        <taxon>Archaea</taxon>
        <taxon>Methanobacteriati</taxon>
        <taxon>Methanobacteriota</taxon>
        <taxon>Thermococci</taxon>
        <taxon>Thermococcales</taxon>
        <taxon>Thermococcaceae</taxon>
        <taxon>Thermococcus</taxon>
    </lineage>
</organism>
<gene>
    <name evidence="2" type="ORF">A3L09_10545</name>
</gene>
<dbReference type="AlphaFoldDB" id="A0A2Z2MID0"/>